<name>A0ABQ5VL75_9RHOB</name>
<dbReference type="RefSeq" id="WP_284374208.1">
    <property type="nucleotide sequence ID" value="NZ_BSNL01000001.1"/>
</dbReference>
<dbReference type="EMBL" id="BSNL01000001">
    <property type="protein sequence ID" value="GLQ27880.1"/>
    <property type="molecule type" value="Genomic_DNA"/>
</dbReference>
<protein>
    <recommendedName>
        <fullName evidence="4">PH domain-containing protein</fullName>
    </recommendedName>
</protein>
<organism evidence="2 3">
    <name type="scientific">Sulfitobacter pacificus</name>
    <dbReference type="NCBI Taxonomy" id="1499314"/>
    <lineage>
        <taxon>Bacteria</taxon>
        <taxon>Pseudomonadati</taxon>
        <taxon>Pseudomonadota</taxon>
        <taxon>Alphaproteobacteria</taxon>
        <taxon>Rhodobacterales</taxon>
        <taxon>Roseobacteraceae</taxon>
        <taxon>Sulfitobacter</taxon>
    </lineage>
</organism>
<sequence>MPAPVIARIRRGKAALRGVLCGAIALAGLALCLLLAHVDTPDFWLIFISLSATSMFAGFALFFGGIALRNPVALRMDAQGISGFYCDPATWDEITDIGLVIGHKHHRFLGFTLHDPIGFRDRQSAWRRFASWASGRNSGHHIIVPELLLHDTSVNDLVAKAQDLHAAHPHTHNHVT</sequence>
<evidence type="ECO:0000313" key="3">
    <source>
        <dbReference type="Proteomes" id="UP001161388"/>
    </source>
</evidence>
<feature type="transmembrane region" description="Helical" evidence="1">
    <location>
        <begin position="43"/>
        <end position="68"/>
    </location>
</feature>
<keyword evidence="3" id="KW-1185">Reference proteome</keyword>
<gene>
    <name evidence="2" type="ORF">GCM10007927_26830</name>
</gene>
<accession>A0ABQ5VL75</accession>
<keyword evidence="1" id="KW-0812">Transmembrane</keyword>
<keyword evidence="1" id="KW-1133">Transmembrane helix</keyword>
<keyword evidence="1" id="KW-0472">Membrane</keyword>
<dbReference type="Proteomes" id="UP001161388">
    <property type="component" value="Unassembled WGS sequence"/>
</dbReference>
<reference evidence="2" key="2">
    <citation type="submission" date="2023-01" db="EMBL/GenBank/DDBJ databases">
        <title>Draft genome sequence of Sulfitobacter pacificus strain NBRC 109915.</title>
        <authorList>
            <person name="Sun Q."/>
            <person name="Mori K."/>
        </authorList>
    </citation>
    <scope>NUCLEOTIDE SEQUENCE</scope>
    <source>
        <strain evidence="2">NBRC 109915</strain>
    </source>
</reference>
<proteinExistence type="predicted"/>
<reference evidence="2" key="1">
    <citation type="journal article" date="2014" name="Int. J. Syst. Evol. Microbiol.">
        <title>Complete genome of a new Firmicutes species belonging to the dominant human colonic microbiota ('Ruminococcus bicirculans') reveals two chromosomes and a selective capacity to utilize plant glucans.</title>
        <authorList>
            <consortium name="NISC Comparative Sequencing Program"/>
            <person name="Wegmann U."/>
            <person name="Louis P."/>
            <person name="Goesmann A."/>
            <person name="Henrissat B."/>
            <person name="Duncan S.H."/>
            <person name="Flint H.J."/>
        </authorList>
    </citation>
    <scope>NUCLEOTIDE SEQUENCE</scope>
    <source>
        <strain evidence="2">NBRC 109915</strain>
    </source>
</reference>
<evidence type="ECO:0000256" key="1">
    <source>
        <dbReference type="SAM" id="Phobius"/>
    </source>
</evidence>
<feature type="transmembrane region" description="Helical" evidence="1">
    <location>
        <begin position="14"/>
        <end position="37"/>
    </location>
</feature>
<evidence type="ECO:0008006" key="4">
    <source>
        <dbReference type="Google" id="ProtNLM"/>
    </source>
</evidence>
<comment type="caution">
    <text evidence="2">The sequence shown here is derived from an EMBL/GenBank/DDBJ whole genome shotgun (WGS) entry which is preliminary data.</text>
</comment>
<evidence type="ECO:0000313" key="2">
    <source>
        <dbReference type="EMBL" id="GLQ27880.1"/>
    </source>
</evidence>